<gene>
    <name evidence="5" type="ORF">BCR38DRAFT_449745</name>
</gene>
<comment type="similarity">
    <text evidence="1">Belongs to the synembryn family.</text>
</comment>
<organism evidence="5 6">
    <name type="scientific">Pseudomassariella vexata</name>
    <dbReference type="NCBI Taxonomy" id="1141098"/>
    <lineage>
        <taxon>Eukaryota</taxon>
        <taxon>Fungi</taxon>
        <taxon>Dikarya</taxon>
        <taxon>Ascomycota</taxon>
        <taxon>Pezizomycotina</taxon>
        <taxon>Sordariomycetes</taxon>
        <taxon>Xylariomycetidae</taxon>
        <taxon>Amphisphaeriales</taxon>
        <taxon>Pseudomassariaceae</taxon>
        <taxon>Pseudomassariella</taxon>
    </lineage>
</organism>
<dbReference type="EMBL" id="MCFJ01000020">
    <property type="protein sequence ID" value="ORY57142.1"/>
    <property type="molecule type" value="Genomic_DNA"/>
</dbReference>
<dbReference type="OrthoDB" id="5585685at2759"/>
<sequence length="514" mass="57225">MSPQTPRGRPSALKRIFSGSNNRSSSRMSSRTASGEEKPSSSLVEMAQKQAMGTLTGPDKLNAVTELMGKLKQDLDTISLLPHQRDAVLEELKIYGRDPKNADPIYTKDGIETLTRHAFNSPSSTTARNALRCICNAMLLKAETRQIFVNLGFESRACAQLKNDNRDDEFLISRVLFLTTYGTNTNILELIDKHHLDDIIIKNLERHCKHRQGQKLVTEPMEDIALTETLKLMFNITHYCKDRTSSFTPAIPHIVNLLCKVDFTASKPLDPPISTLVNGLLNLDVGAKEVQSSLYPQEGPNVLADRLLDILVGASTTYSNDELESLVTALIGVIRAVHEYAPEEVKASIRRRLLPTEKDRNEVLGRSGTISSWLLRNSTNPVTPQLRNAISDLLFDMSDKDASKFVDNVGYGFASGFLFNRNIPIPQSASEAFANAGGSSRPVNPVTGQFLDSERHPAAPEMSQEEKEREAERLYVLFERLRANGIISAENPVRIAQQEGRFEELPDNYDEDVD</sequence>
<dbReference type="PANTHER" id="PTHR12425:SF5">
    <property type="entry name" value="SYNEMBRYN"/>
    <property type="match status" value="1"/>
</dbReference>
<comment type="caution">
    <text evidence="5">The sequence shown here is derived from an EMBL/GenBank/DDBJ whole genome shotgun (WGS) entry which is preliminary data.</text>
</comment>
<evidence type="ECO:0000256" key="2">
    <source>
        <dbReference type="ARBA" id="ARBA00022658"/>
    </source>
</evidence>
<dbReference type="SUPFAM" id="SSF48371">
    <property type="entry name" value="ARM repeat"/>
    <property type="match status" value="1"/>
</dbReference>
<feature type="region of interest" description="Disordered" evidence="4">
    <location>
        <begin position="1"/>
        <end position="42"/>
    </location>
</feature>
<dbReference type="GO" id="GO:0007186">
    <property type="term" value="P:G protein-coupled receptor signaling pathway"/>
    <property type="evidence" value="ECO:0007669"/>
    <property type="project" value="TreeGrafter"/>
</dbReference>
<dbReference type="Proteomes" id="UP000193689">
    <property type="component" value="Unassembled WGS sequence"/>
</dbReference>
<dbReference type="InterPro" id="IPR016024">
    <property type="entry name" value="ARM-type_fold"/>
</dbReference>
<feature type="compositionally biased region" description="Low complexity" evidence="4">
    <location>
        <begin position="18"/>
        <end position="31"/>
    </location>
</feature>
<dbReference type="InterPro" id="IPR019318">
    <property type="entry name" value="Gua_nucleotide_exch_fac_Ric8"/>
</dbReference>
<dbReference type="GO" id="GO:0005085">
    <property type="term" value="F:guanyl-nucleotide exchange factor activity"/>
    <property type="evidence" value="ECO:0007669"/>
    <property type="project" value="UniProtKB-KW"/>
</dbReference>
<keyword evidence="2" id="KW-0344">Guanine-nucleotide releasing factor</keyword>
<dbReference type="GeneID" id="63777518"/>
<evidence type="ECO:0000313" key="5">
    <source>
        <dbReference type="EMBL" id="ORY57142.1"/>
    </source>
</evidence>
<reference evidence="5 6" key="1">
    <citation type="submission" date="2016-07" db="EMBL/GenBank/DDBJ databases">
        <title>Pervasive Adenine N6-methylation of Active Genes in Fungi.</title>
        <authorList>
            <consortium name="DOE Joint Genome Institute"/>
            <person name="Mondo S.J."/>
            <person name="Dannebaum R.O."/>
            <person name="Kuo R.C."/>
            <person name="Labutti K."/>
            <person name="Haridas S."/>
            <person name="Kuo A."/>
            <person name="Salamov A."/>
            <person name="Ahrendt S.R."/>
            <person name="Lipzen A."/>
            <person name="Sullivan W."/>
            <person name="Andreopoulos W.B."/>
            <person name="Clum A."/>
            <person name="Lindquist E."/>
            <person name="Daum C."/>
            <person name="Ramamoorthy G.K."/>
            <person name="Gryganskyi A."/>
            <person name="Culley D."/>
            <person name="Magnuson J.K."/>
            <person name="James T.Y."/>
            <person name="O'Malley M.A."/>
            <person name="Stajich J.E."/>
            <person name="Spatafora J.W."/>
            <person name="Visel A."/>
            <person name="Grigoriev I.V."/>
        </authorList>
    </citation>
    <scope>NUCLEOTIDE SEQUENCE [LARGE SCALE GENOMIC DNA]</scope>
    <source>
        <strain evidence="5 6">CBS 129021</strain>
    </source>
</reference>
<evidence type="ECO:0000256" key="3">
    <source>
        <dbReference type="ARBA" id="ARBA00023186"/>
    </source>
</evidence>
<dbReference type="Pfam" id="PF10165">
    <property type="entry name" value="Ric8"/>
    <property type="match status" value="1"/>
</dbReference>
<dbReference type="GO" id="GO:0001965">
    <property type="term" value="F:G-protein alpha-subunit binding"/>
    <property type="evidence" value="ECO:0007669"/>
    <property type="project" value="TreeGrafter"/>
</dbReference>
<dbReference type="AlphaFoldDB" id="A0A1Y2DCY8"/>
<accession>A0A1Y2DCY8</accession>
<dbReference type="PANTHER" id="PTHR12425">
    <property type="entry name" value="SYNEMBRYN"/>
    <property type="match status" value="1"/>
</dbReference>
<evidence type="ECO:0000256" key="4">
    <source>
        <dbReference type="SAM" id="MobiDB-lite"/>
    </source>
</evidence>
<evidence type="ECO:0000256" key="1">
    <source>
        <dbReference type="ARBA" id="ARBA00009049"/>
    </source>
</evidence>
<protein>
    <submittedName>
        <fullName evidence="5">Guanine nucleotide exchange factor</fullName>
    </submittedName>
</protein>
<dbReference type="GO" id="GO:0005737">
    <property type="term" value="C:cytoplasm"/>
    <property type="evidence" value="ECO:0007669"/>
    <property type="project" value="TreeGrafter"/>
</dbReference>
<keyword evidence="3" id="KW-0143">Chaperone</keyword>
<proteinExistence type="inferred from homology"/>
<keyword evidence="6" id="KW-1185">Reference proteome</keyword>
<dbReference type="RefSeq" id="XP_040710494.1">
    <property type="nucleotide sequence ID" value="XM_040861306.1"/>
</dbReference>
<name>A0A1Y2DCY8_9PEZI</name>
<evidence type="ECO:0000313" key="6">
    <source>
        <dbReference type="Proteomes" id="UP000193689"/>
    </source>
</evidence>
<dbReference type="InParanoid" id="A0A1Y2DCY8"/>